<keyword evidence="11" id="KW-1185">Reference proteome</keyword>
<name>A0ABW2E1P0_9ACTN</name>
<dbReference type="SUPFAM" id="SSF103473">
    <property type="entry name" value="MFS general substrate transporter"/>
    <property type="match status" value="1"/>
</dbReference>
<dbReference type="InterPro" id="IPR011701">
    <property type="entry name" value="MFS"/>
</dbReference>
<comment type="subcellular location">
    <subcellularLocation>
        <location evidence="1">Cell membrane</location>
        <topology evidence="1">Multi-pass membrane protein</topology>
    </subcellularLocation>
</comment>
<feature type="transmembrane region" description="Helical" evidence="8">
    <location>
        <begin position="206"/>
        <end position="227"/>
    </location>
</feature>
<feature type="region of interest" description="Disordered" evidence="7">
    <location>
        <begin position="1"/>
        <end position="25"/>
    </location>
</feature>
<dbReference type="PROSITE" id="PS50850">
    <property type="entry name" value="MFS"/>
    <property type="match status" value="1"/>
</dbReference>
<accession>A0ABW2E1P0</accession>
<dbReference type="InterPro" id="IPR005828">
    <property type="entry name" value="MFS_sugar_transport-like"/>
</dbReference>
<comment type="caution">
    <text evidence="10">The sequence shown here is derived from an EMBL/GenBank/DDBJ whole genome shotgun (WGS) entry which is preliminary data.</text>
</comment>
<feature type="region of interest" description="Disordered" evidence="7">
    <location>
        <begin position="453"/>
        <end position="475"/>
    </location>
</feature>
<feature type="transmembrane region" description="Helical" evidence="8">
    <location>
        <begin position="172"/>
        <end position="194"/>
    </location>
</feature>
<feature type="transmembrane region" description="Helical" evidence="8">
    <location>
        <begin position="396"/>
        <end position="417"/>
    </location>
</feature>
<evidence type="ECO:0000313" key="10">
    <source>
        <dbReference type="EMBL" id="MFC7013944.1"/>
    </source>
</evidence>
<feature type="transmembrane region" description="Helical" evidence="8">
    <location>
        <begin position="355"/>
        <end position="375"/>
    </location>
</feature>
<dbReference type="PANTHER" id="PTHR43045:SF1">
    <property type="entry name" value="SHIKIMATE TRANSPORTER"/>
    <property type="match status" value="1"/>
</dbReference>
<dbReference type="Pfam" id="PF07690">
    <property type="entry name" value="MFS_1"/>
    <property type="match status" value="1"/>
</dbReference>
<evidence type="ECO:0000313" key="11">
    <source>
        <dbReference type="Proteomes" id="UP001596409"/>
    </source>
</evidence>
<protein>
    <submittedName>
        <fullName evidence="10">MFS transporter</fullName>
    </submittedName>
</protein>
<feature type="transmembrane region" description="Helical" evidence="8">
    <location>
        <begin position="46"/>
        <end position="65"/>
    </location>
</feature>
<feature type="transmembrane region" description="Helical" evidence="8">
    <location>
        <begin position="131"/>
        <end position="151"/>
    </location>
</feature>
<keyword evidence="5 8" id="KW-1133">Transmembrane helix</keyword>
<dbReference type="PANTHER" id="PTHR43045">
    <property type="entry name" value="SHIKIMATE TRANSPORTER"/>
    <property type="match status" value="1"/>
</dbReference>
<feature type="transmembrane region" description="Helical" evidence="8">
    <location>
        <begin position="71"/>
        <end position="95"/>
    </location>
</feature>
<evidence type="ECO:0000256" key="7">
    <source>
        <dbReference type="SAM" id="MobiDB-lite"/>
    </source>
</evidence>
<dbReference type="InterPro" id="IPR020846">
    <property type="entry name" value="MFS_dom"/>
</dbReference>
<evidence type="ECO:0000256" key="4">
    <source>
        <dbReference type="ARBA" id="ARBA00022692"/>
    </source>
</evidence>
<gene>
    <name evidence="10" type="ORF">ACFQMH_19895</name>
</gene>
<evidence type="ECO:0000259" key="9">
    <source>
        <dbReference type="PROSITE" id="PS50850"/>
    </source>
</evidence>
<evidence type="ECO:0000256" key="8">
    <source>
        <dbReference type="SAM" id="Phobius"/>
    </source>
</evidence>
<keyword evidence="4 8" id="KW-0812">Transmembrane</keyword>
<feature type="transmembrane region" description="Helical" evidence="8">
    <location>
        <begin position="330"/>
        <end position="349"/>
    </location>
</feature>
<dbReference type="Pfam" id="PF00083">
    <property type="entry name" value="Sugar_tr"/>
    <property type="match status" value="1"/>
</dbReference>
<feature type="domain" description="Major facilitator superfamily (MFS) profile" evidence="9">
    <location>
        <begin position="34"/>
        <end position="446"/>
    </location>
</feature>
<evidence type="ECO:0000256" key="5">
    <source>
        <dbReference type="ARBA" id="ARBA00022989"/>
    </source>
</evidence>
<dbReference type="InterPro" id="IPR036259">
    <property type="entry name" value="MFS_trans_sf"/>
</dbReference>
<reference evidence="11" key="1">
    <citation type="journal article" date="2019" name="Int. J. Syst. Evol. Microbiol.">
        <title>The Global Catalogue of Microorganisms (GCM) 10K type strain sequencing project: providing services to taxonomists for standard genome sequencing and annotation.</title>
        <authorList>
            <consortium name="The Broad Institute Genomics Platform"/>
            <consortium name="The Broad Institute Genome Sequencing Center for Infectious Disease"/>
            <person name="Wu L."/>
            <person name="Ma J."/>
        </authorList>
    </citation>
    <scope>NUCLEOTIDE SEQUENCE [LARGE SCALE GENOMIC DNA]</scope>
    <source>
        <strain evidence="11">JCM 4855</strain>
    </source>
</reference>
<dbReference type="Gene3D" id="1.20.1250.20">
    <property type="entry name" value="MFS general substrate transporter like domains"/>
    <property type="match status" value="2"/>
</dbReference>
<dbReference type="EMBL" id="JBHSYM010000042">
    <property type="protein sequence ID" value="MFC7013944.1"/>
    <property type="molecule type" value="Genomic_DNA"/>
</dbReference>
<feature type="transmembrane region" description="Helical" evidence="8">
    <location>
        <begin position="423"/>
        <end position="442"/>
    </location>
</feature>
<feature type="transmembrane region" description="Helical" evidence="8">
    <location>
        <begin position="264"/>
        <end position="288"/>
    </location>
</feature>
<dbReference type="Proteomes" id="UP001596409">
    <property type="component" value="Unassembled WGS sequence"/>
</dbReference>
<keyword evidence="2" id="KW-0813">Transport</keyword>
<feature type="transmembrane region" description="Helical" evidence="8">
    <location>
        <begin position="300"/>
        <end position="318"/>
    </location>
</feature>
<evidence type="ECO:0000256" key="1">
    <source>
        <dbReference type="ARBA" id="ARBA00004651"/>
    </source>
</evidence>
<feature type="compositionally biased region" description="Polar residues" evidence="7">
    <location>
        <begin position="465"/>
        <end position="475"/>
    </location>
</feature>
<sequence>MSAAPSPQKPGRPKKPETPRSASTAASPALLRKVALSSLLGTVIEYYDFLLYGTMAALVFGPLFFPESNPTVGTIAAFGTLAAGYVARPVGGAVFGHFGDRLGRKRMLVLTMVLMGAASFLIGLLPTYDTIGIAAPALLVLFRVVQGIAIGGEWGGATLMVVEHADARRRGLWNGVMQMGSPIGFLLSTVAVTATTLLPREQFMDWGWRIPFLFSALLLGIGLYVRISISESPLFQRALAAQKEREAGGPSRIPLAQVLRRPRALVLACAVGIGPFALTGMISIFILTYATGIGYATSEVMNGLIAASVLGLVTIPLFSALSDRVGRRTVVLSGAVGIVLLAFPMFALIDAKSPTLLILGILLGQLLQSAMYAPLGPLLSEMFGTEVRYTGASMGYQLAALIGSGFTPLIASSLLSASGGMRSAPLSGLVIVCGLVTALAIWRITETRGRDLTDEGSAALPGRSSPLSGAASDSA</sequence>
<keyword evidence="6 8" id="KW-0472">Membrane</keyword>
<feature type="transmembrane region" description="Helical" evidence="8">
    <location>
        <begin position="107"/>
        <end position="125"/>
    </location>
</feature>
<proteinExistence type="predicted"/>
<dbReference type="CDD" id="cd17369">
    <property type="entry name" value="MFS_ShiA_like"/>
    <property type="match status" value="1"/>
</dbReference>
<dbReference type="RefSeq" id="WP_189879499.1">
    <property type="nucleotide sequence ID" value="NZ_BMWA01000034.1"/>
</dbReference>
<keyword evidence="3" id="KW-1003">Cell membrane</keyword>
<organism evidence="10 11">
    <name type="scientific">Streptomyces viridiviolaceus</name>
    <dbReference type="NCBI Taxonomy" id="68282"/>
    <lineage>
        <taxon>Bacteria</taxon>
        <taxon>Bacillati</taxon>
        <taxon>Actinomycetota</taxon>
        <taxon>Actinomycetes</taxon>
        <taxon>Kitasatosporales</taxon>
        <taxon>Streptomycetaceae</taxon>
        <taxon>Streptomyces</taxon>
    </lineage>
</organism>
<evidence type="ECO:0000256" key="6">
    <source>
        <dbReference type="ARBA" id="ARBA00023136"/>
    </source>
</evidence>
<evidence type="ECO:0000256" key="3">
    <source>
        <dbReference type="ARBA" id="ARBA00022475"/>
    </source>
</evidence>
<evidence type="ECO:0000256" key="2">
    <source>
        <dbReference type="ARBA" id="ARBA00022448"/>
    </source>
</evidence>